<comment type="caution">
    <text evidence="1">The sequence shown here is derived from an EMBL/GenBank/DDBJ whole genome shotgun (WGS) entry which is preliminary data.</text>
</comment>
<name>A0AAV4PQI3_9ARAC</name>
<organism evidence="1 2">
    <name type="scientific">Caerostris darwini</name>
    <dbReference type="NCBI Taxonomy" id="1538125"/>
    <lineage>
        <taxon>Eukaryota</taxon>
        <taxon>Metazoa</taxon>
        <taxon>Ecdysozoa</taxon>
        <taxon>Arthropoda</taxon>
        <taxon>Chelicerata</taxon>
        <taxon>Arachnida</taxon>
        <taxon>Araneae</taxon>
        <taxon>Araneomorphae</taxon>
        <taxon>Entelegynae</taxon>
        <taxon>Araneoidea</taxon>
        <taxon>Araneidae</taxon>
        <taxon>Caerostris</taxon>
    </lineage>
</organism>
<dbReference type="AlphaFoldDB" id="A0AAV4PQI3"/>
<gene>
    <name evidence="1" type="ORF">CDAR_504501</name>
</gene>
<evidence type="ECO:0000313" key="1">
    <source>
        <dbReference type="EMBL" id="GIX99682.1"/>
    </source>
</evidence>
<reference evidence="1 2" key="1">
    <citation type="submission" date="2021-06" db="EMBL/GenBank/DDBJ databases">
        <title>Caerostris darwini draft genome.</title>
        <authorList>
            <person name="Kono N."/>
            <person name="Arakawa K."/>
        </authorList>
    </citation>
    <scope>NUCLEOTIDE SEQUENCE [LARGE SCALE GENOMIC DNA]</scope>
</reference>
<evidence type="ECO:0000313" key="2">
    <source>
        <dbReference type="Proteomes" id="UP001054837"/>
    </source>
</evidence>
<keyword evidence="2" id="KW-1185">Reference proteome</keyword>
<dbReference type="Proteomes" id="UP001054837">
    <property type="component" value="Unassembled WGS sequence"/>
</dbReference>
<proteinExistence type="predicted"/>
<accession>A0AAV4PQI3</accession>
<sequence>MFKKIFLQDQIFMYRVTRDSSKNTPVLSKTHEFHYDLIYFSRKKQPPCRQSLTSSEKKRVRCCEDQQGWVAMETGGRGDAFGKYDLLTHGVHFFPHLLRGAAPWSSLRRPQLSGWNRWEKKATRFAPKCRVLIFFCKEFPPGGRKEIRAHCTGWTKEKPPTPTPSGWQTIRNHPGEMIVWDEFCQIASQAVEYRREMNVARSPWKRLGGMEYGR</sequence>
<dbReference type="EMBL" id="BPLQ01003323">
    <property type="protein sequence ID" value="GIX99682.1"/>
    <property type="molecule type" value="Genomic_DNA"/>
</dbReference>
<protein>
    <submittedName>
        <fullName evidence="1">Uncharacterized protein</fullName>
    </submittedName>
</protein>